<name>A0A381TQL7_9ZZZZ</name>
<protein>
    <submittedName>
        <fullName evidence="1">Uncharacterized protein</fullName>
    </submittedName>
</protein>
<proteinExistence type="predicted"/>
<organism evidence="1">
    <name type="scientific">marine metagenome</name>
    <dbReference type="NCBI Taxonomy" id="408172"/>
    <lineage>
        <taxon>unclassified sequences</taxon>
        <taxon>metagenomes</taxon>
        <taxon>ecological metagenomes</taxon>
    </lineage>
</organism>
<dbReference type="AlphaFoldDB" id="A0A381TQL7"/>
<evidence type="ECO:0000313" key="1">
    <source>
        <dbReference type="EMBL" id="SVA18335.1"/>
    </source>
</evidence>
<gene>
    <name evidence="1" type="ORF">METZ01_LOCUS71189</name>
</gene>
<reference evidence="1" key="1">
    <citation type="submission" date="2018-05" db="EMBL/GenBank/DDBJ databases">
        <authorList>
            <person name="Lanie J.A."/>
            <person name="Ng W.-L."/>
            <person name="Kazmierczak K.M."/>
            <person name="Andrzejewski T.M."/>
            <person name="Davidsen T.M."/>
            <person name="Wayne K.J."/>
            <person name="Tettelin H."/>
            <person name="Glass J.I."/>
            <person name="Rusch D."/>
            <person name="Podicherti R."/>
            <person name="Tsui H.-C.T."/>
            <person name="Winkler M.E."/>
        </authorList>
    </citation>
    <scope>NUCLEOTIDE SEQUENCE</scope>
</reference>
<sequence length="262" mass="28936">MKQGSHISLPIYFILGLLLVFTPFNNIFAQDEEDDSVEEIFWGDEEEGLDEEFDFSEDEEFGEEDLEGFEFEDEGFEEDFGEDEEFSDDEEFDDEFAEDFEEPEESVAEAAQRLGYTLNLSGSSPGFASHQLRTYNSDVNFRASFEFPMLLQMGPVRFRLGAEVGTFKFTNYKPIGGTFSGVHVTGILSFPAGPGQVRLGGGMIGSGFGVIAENSYGFAVGNALDVRIGLRSTTAFNVTDDKKNKLGTIGWLDGILVLGVSL</sequence>
<dbReference type="EMBL" id="UINC01004996">
    <property type="protein sequence ID" value="SVA18335.1"/>
    <property type="molecule type" value="Genomic_DNA"/>
</dbReference>
<accession>A0A381TQL7</accession>